<sequence>MSADAALQINGELLYLRYRVNLIGDFLTVPVFYWNREELDTLYRSLVRVMDIPHRITVINRRLDHALEIAALCRNLTTEAKGTRLEVIIIVLIAVEVVFEMIHLVI</sequence>
<dbReference type="OrthoDB" id="242766at2759"/>
<dbReference type="PANTHER" id="PTHR16255:SF1">
    <property type="entry name" value="REQUIRED FOR MEIOTIC NUCLEAR DIVISION PROTEIN 1 HOMOLOG"/>
    <property type="match status" value="1"/>
</dbReference>
<dbReference type="InterPro" id="IPR003734">
    <property type="entry name" value="DUF155"/>
</dbReference>
<proteinExistence type="inferred from homology"/>
<evidence type="ECO:0000313" key="4">
    <source>
        <dbReference type="Proteomes" id="UP000008743"/>
    </source>
</evidence>
<gene>
    <name evidence="3" type="ORF">CAOG_006781</name>
</gene>
<accession>A0A0D2WUR8</accession>
<organism evidence="3 4">
    <name type="scientific">Capsaspora owczarzaki (strain ATCC 30864)</name>
    <dbReference type="NCBI Taxonomy" id="595528"/>
    <lineage>
        <taxon>Eukaryota</taxon>
        <taxon>Filasterea</taxon>
        <taxon>Capsaspora</taxon>
    </lineage>
</organism>
<dbReference type="InterPro" id="IPR051624">
    <property type="entry name" value="RMD1/Sad1-interacting"/>
</dbReference>
<feature type="domain" description="DUF155" evidence="2">
    <location>
        <begin position="3"/>
        <end position="60"/>
    </location>
</feature>
<keyword evidence="4" id="KW-1185">Reference proteome</keyword>
<dbReference type="GO" id="GO:0005739">
    <property type="term" value="C:mitochondrion"/>
    <property type="evidence" value="ECO:0007669"/>
    <property type="project" value="UniProtKB-ARBA"/>
</dbReference>
<dbReference type="InParanoid" id="A0A0D2WUR8"/>
<dbReference type="GO" id="GO:0070131">
    <property type="term" value="P:positive regulation of mitochondrial translation"/>
    <property type="evidence" value="ECO:0007669"/>
    <property type="project" value="TreeGrafter"/>
</dbReference>
<dbReference type="AlphaFoldDB" id="A0A0D2WUR8"/>
<dbReference type="Pfam" id="PF02582">
    <property type="entry name" value="DUF155"/>
    <property type="match status" value="1"/>
</dbReference>
<name>A0A0D2WUR8_CAPO3</name>
<dbReference type="PhylomeDB" id="A0A0D2WUR8"/>
<evidence type="ECO:0000256" key="1">
    <source>
        <dbReference type="ARBA" id="ARBA00008306"/>
    </source>
</evidence>
<dbReference type="Proteomes" id="UP000008743">
    <property type="component" value="Unassembled WGS sequence"/>
</dbReference>
<comment type="similarity">
    <text evidence="1">Belongs to the RMD1/sif2 family.</text>
</comment>
<dbReference type="EMBL" id="KE346371">
    <property type="protein sequence ID" value="KJE96455.1"/>
    <property type="molecule type" value="Genomic_DNA"/>
</dbReference>
<protein>
    <recommendedName>
        <fullName evidence="2">DUF155 domain-containing protein</fullName>
    </recommendedName>
</protein>
<evidence type="ECO:0000313" key="3">
    <source>
        <dbReference type="EMBL" id="KJE96455.1"/>
    </source>
</evidence>
<dbReference type="PANTHER" id="PTHR16255">
    <property type="entry name" value="REQUIRED FOR MEIOTIC NUCLEAR DIVISION PROTEIN 1 HOMOLOG"/>
    <property type="match status" value="1"/>
</dbReference>
<evidence type="ECO:0000259" key="2">
    <source>
        <dbReference type="Pfam" id="PF02582"/>
    </source>
</evidence>
<reference evidence="4" key="1">
    <citation type="submission" date="2011-02" db="EMBL/GenBank/DDBJ databases">
        <title>The Genome Sequence of Capsaspora owczarzaki ATCC 30864.</title>
        <authorList>
            <person name="Russ C."/>
            <person name="Cuomo C."/>
            <person name="Burger G."/>
            <person name="Gray M.W."/>
            <person name="Holland P.W.H."/>
            <person name="King N."/>
            <person name="Lang F.B.F."/>
            <person name="Roger A.J."/>
            <person name="Ruiz-Trillo I."/>
            <person name="Young S.K."/>
            <person name="Zeng Q."/>
            <person name="Gargeya S."/>
            <person name="Alvarado L."/>
            <person name="Berlin A."/>
            <person name="Chapman S.B."/>
            <person name="Chen Z."/>
            <person name="Freedman E."/>
            <person name="Gellesch M."/>
            <person name="Goldberg J."/>
            <person name="Griggs A."/>
            <person name="Gujja S."/>
            <person name="Heilman E."/>
            <person name="Heiman D."/>
            <person name="Howarth C."/>
            <person name="Mehta T."/>
            <person name="Neiman D."/>
            <person name="Pearson M."/>
            <person name="Roberts A."/>
            <person name="Saif S."/>
            <person name="Shea T."/>
            <person name="Shenoy N."/>
            <person name="Sisk P."/>
            <person name="Stolte C."/>
            <person name="Sykes S."/>
            <person name="White J."/>
            <person name="Yandava C."/>
            <person name="Haas B."/>
            <person name="Nusbaum C."/>
            <person name="Birren B."/>
        </authorList>
    </citation>
    <scope>NUCLEOTIDE SEQUENCE</scope>
    <source>
        <strain evidence="4">ATCC 30864</strain>
    </source>
</reference>
<dbReference type="eggNOG" id="KOG2861">
    <property type="taxonomic scope" value="Eukaryota"/>
</dbReference>